<keyword evidence="3" id="KW-1185">Reference proteome</keyword>
<comment type="caution">
    <text evidence="2">The sequence shown here is derived from an EMBL/GenBank/DDBJ whole genome shotgun (WGS) entry which is preliminary data.</text>
</comment>
<evidence type="ECO:0000313" key="3">
    <source>
        <dbReference type="Proteomes" id="UP000314294"/>
    </source>
</evidence>
<dbReference type="Proteomes" id="UP000314294">
    <property type="component" value="Unassembled WGS sequence"/>
</dbReference>
<gene>
    <name evidence="2" type="ORF">EYF80_061610</name>
</gene>
<feature type="region of interest" description="Disordered" evidence="1">
    <location>
        <begin position="59"/>
        <end position="99"/>
    </location>
</feature>
<sequence>MVVRGEFKGTTTPLVESDRESGVQRYRHPIGGERQEAWSSKVPPPHWWRATGSLEFKGTATPLVESDRESGVDRTKSSGVRGAPPGDESHLHLTLPVSR</sequence>
<evidence type="ECO:0000256" key="1">
    <source>
        <dbReference type="SAM" id="MobiDB-lite"/>
    </source>
</evidence>
<proteinExistence type="predicted"/>
<protein>
    <submittedName>
        <fullName evidence="2">Uncharacterized protein</fullName>
    </submittedName>
</protein>
<reference evidence="2 3" key="1">
    <citation type="submission" date="2019-03" db="EMBL/GenBank/DDBJ databases">
        <title>First draft genome of Liparis tanakae, snailfish: a comprehensive survey of snailfish specific genes.</title>
        <authorList>
            <person name="Kim W."/>
            <person name="Song I."/>
            <person name="Jeong J.-H."/>
            <person name="Kim D."/>
            <person name="Kim S."/>
            <person name="Ryu S."/>
            <person name="Song J.Y."/>
            <person name="Lee S.K."/>
        </authorList>
    </citation>
    <scope>NUCLEOTIDE SEQUENCE [LARGE SCALE GENOMIC DNA]</scope>
    <source>
        <tissue evidence="2">Muscle</tissue>
    </source>
</reference>
<dbReference type="AlphaFoldDB" id="A0A4Z2EIR9"/>
<organism evidence="2 3">
    <name type="scientific">Liparis tanakae</name>
    <name type="common">Tanaka's snailfish</name>
    <dbReference type="NCBI Taxonomy" id="230148"/>
    <lineage>
        <taxon>Eukaryota</taxon>
        <taxon>Metazoa</taxon>
        <taxon>Chordata</taxon>
        <taxon>Craniata</taxon>
        <taxon>Vertebrata</taxon>
        <taxon>Euteleostomi</taxon>
        <taxon>Actinopterygii</taxon>
        <taxon>Neopterygii</taxon>
        <taxon>Teleostei</taxon>
        <taxon>Neoteleostei</taxon>
        <taxon>Acanthomorphata</taxon>
        <taxon>Eupercaria</taxon>
        <taxon>Perciformes</taxon>
        <taxon>Cottioidei</taxon>
        <taxon>Cottales</taxon>
        <taxon>Liparidae</taxon>
        <taxon>Liparis</taxon>
    </lineage>
</organism>
<feature type="region of interest" description="Disordered" evidence="1">
    <location>
        <begin position="1"/>
        <end position="43"/>
    </location>
</feature>
<dbReference type="EMBL" id="SRLO01007117">
    <property type="protein sequence ID" value="TNN28242.1"/>
    <property type="molecule type" value="Genomic_DNA"/>
</dbReference>
<feature type="compositionally biased region" description="Basic and acidic residues" evidence="1">
    <location>
        <begin position="65"/>
        <end position="76"/>
    </location>
</feature>
<name>A0A4Z2EIR9_9TELE</name>
<accession>A0A4Z2EIR9</accession>
<evidence type="ECO:0000313" key="2">
    <source>
        <dbReference type="EMBL" id="TNN28242.1"/>
    </source>
</evidence>